<dbReference type="SUPFAM" id="SSF51182">
    <property type="entry name" value="RmlC-like cupins"/>
    <property type="match status" value="1"/>
</dbReference>
<evidence type="ECO:0000313" key="2">
    <source>
        <dbReference type="Proteomes" id="UP000318693"/>
    </source>
</evidence>
<gene>
    <name evidence="1" type="ORF">FJ693_05745</name>
</gene>
<dbReference type="CDD" id="cd06990">
    <property type="entry name" value="cupin_DUF861"/>
    <property type="match status" value="1"/>
</dbReference>
<dbReference type="Proteomes" id="UP000318693">
    <property type="component" value="Unassembled WGS sequence"/>
</dbReference>
<organism evidence="1 2">
    <name type="scientific">Georgenia yuyongxinii</name>
    <dbReference type="NCBI Taxonomy" id="2589797"/>
    <lineage>
        <taxon>Bacteria</taxon>
        <taxon>Bacillati</taxon>
        <taxon>Actinomycetota</taxon>
        <taxon>Actinomycetes</taxon>
        <taxon>Micrococcales</taxon>
        <taxon>Bogoriellaceae</taxon>
        <taxon>Georgenia</taxon>
    </lineage>
</organism>
<reference evidence="1 2" key="1">
    <citation type="submission" date="2019-07" db="EMBL/GenBank/DDBJ databases">
        <title>Georgenia wutianyii sp. nov. and Georgenia *** sp. nov. isolated from plateau pika (Ochotona curzoniae) in the Qinghai-Tibet plateau of China.</title>
        <authorList>
            <person name="Tian Z."/>
        </authorList>
    </citation>
    <scope>NUCLEOTIDE SEQUENCE [LARGE SCALE GENOMIC DNA]</scope>
    <source>
        <strain evidence="1 2">Z446</strain>
    </source>
</reference>
<sequence>MSAQPLELASFDKPDEVREGDNWRLELVNLAGGAQVGRITIQPGWRWTKDVGPAVGTDLCMAPHQQYHVSGRLHVVMADGTELEVGPGEVTSLPPGHDAWVVGDEPAVAVDWQGASVWARPGG</sequence>
<evidence type="ECO:0000313" key="1">
    <source>
        <dbReference type="EMBL" id="TRW46429.1"/>
    </source>
</evidence>
<dbReference type="InterPro" id="IPR014710">
    <property type="entry name" value="RmlC-like_jellyroll"/>
</dbReference>
<dbReference type="AlphaFoldDB" id="A0A552WV38"/>
<dbReference type="RefSeq" id="WP_143417573.1">
    <property type="nucleotide sequence ID" value="NZ_VJXR01000010.1"/>
</dbReference>
<name>A0A552WV38_9MICO</name>
<dbReference type="Gene3D" id="2.60.120.10">
    <property type="entry name" value="Jelly Rolls"/>
    <property type="match status" value="1"/>
</dbReference>
<accession>A0A552WV38</accession>
<keyword evidence="2" id="KW-1185">Reference proteome</keyword>
<protein>
    <submittedName>
        <fullName evidence="1">Cupin</fullName>
    </submittedName>
</protein>
<comment type="caution">
    <text evidence="1">The sequence shown here is derived from an EMBL/GenBank/DDBJ whole genome shotgun (WGS) entry which is preliminary data.</text>
</comment>
<proteinExistence type="predicted"/>
<dbReference type="EMBL" id="VJXR01000010">
    <property type="protein sequence ID" value="TRW46429.1"/>
    <property type="molecule type" value="Genomic_DNA"/>
</dbReference>
<dbReference type="InterPro" id="IPR011051">
    <property type="entry name" value="RmlC_Cupin_sf"/>
</dbReference>